<evidence type="ECO:0000313" key="1">
    <source>
        <dbReference type="EnsemblMetazoa" id="Aqu2.1.34380_001"/>
    </source>
</evidence>
<dbReference type="InParanoid" id="A0A1X7V2A1"/>
<name>A0A1X7V2A1_AMPQE</name>
<dbReference type="EnsemblMetazoa" id="Aqu2.1.34380_001">
    <property type="protein sequence ID" value="Aqu2.1.34380_001"/>
    <property type="gene ID" value="Aqu2.1.34380"/>
</dbReference>
<protein>
    <submittedName>
        <fullName evidence="1">Uncharacterized protein</fullName>
    </submittedName>
</protein>
<reference evidence="1" key="1">
    <citation type="submission" date="2017-05" db="UniProtKB">
        <authorList>
            <consortium name="EnsemblMetazoa"/>
        </authorList>
    </citation>
    <scope>IDENTIFICATION</scope>
</reference>
<proteinExistence type="predicted"/>
<organism evidence="1">
    <name type="scientific">Amphimedon queenslandica</name>
    <name type="common">Sponge</name>
    <dbReference type="NCBI Taxonomy" id="400682"/>
    <lineage>
        <taxon>Eukaryota</taxon>
        <taxon>Metazoa</taxon>
        <taxon>Porifera</taxon>
        <taxon>Demospongiae</taxon>
        <taxon>Heteroscleromorpha</taxon>
        <taxon>Haplosclerida</taxon>
        <taxon>Niphatidae</taxon>
        <taxon>Amphimedon</taxon>
    </lineage>
</organism>
<accession>A0A1X7V2A1</accession>
<sequence length="11" mass="1462">YYYELNSIRQI</sequence>